<keyword evidence="2" id="KW-1185">Reference proteome</keyword>
<evidence type="ECO:0000313" key="2">
    <source>
        <dbReference type="Proteomes" id="UP001286313"/>
    </source>
</evidence>
<proteinExistence type="predicted"/>
<evidence type="ECO:0000313" key="1">
    <source>
        <dbReference type="EMBL" id="KAK3896285.1"/>
    </source>
</evidence>
<protein>
    <submittedName>
        <fullName evidence="1">Uncharacterized protein</fullName>
    </submittedName>
</protein>
<comment type="caution">
    <text evidence="1">The sequence shown here is derived from an EMBL/GenBank/DDBJ whole genome shotgun (WGS) entry which is preliminary data.</text>
</comment>
<gene>
    <name evidence="1" type="ORF">Pcinc_000029</name>
</gene>
<dbReference type="AlphaFoldDB" id="A0AAE1GQA4"/>
<organism evidence="1 2">
    <name type="scientific">Petrolisthes cinctipes</name>
    <name type="common">Flat porcelain crab</name>
    <dbReference type="NCBI Taxonomy" id="88211"/>
    <lineage>
        <taxon>Eukaryota</taxon>
        <taxon>Metazoa</taxon>
        <taxon>Ecdysozoa</taxon>
        <taxon>Arthropoda</taxon>
        <taxon>Crustacea</taxon>
        <taxon>Multicrustacea</taxon>
        <taxon>Malacostraca</taxon>
        <taxon>Eumalacostraca</taxon>
        <taxon>Eucarida</taxon>
        <taxon>Decapoda</taxon>
        <taxon>Pleocyemata</taxon>
        <taxon>Anomura</taxon>
        <taxon>Galatheoidea</taxon>
        <taxon>Porcellanidae</taxon>
        <taxon>Petrolisthes</taxon>
    </lineage>
</organism>
<dbReference type="Proteomes" id="UP001286313">
    <property type="component" value="Unassembled WGS sequence"/>
</dbReference>
<sequence>MSLQEGRQYDKSSSCLRGDVTLPGHQEIIRRAHDIGLHVSSITSDMGSANQALWKSFRVVVSSHSVSCGVRFLVEHEGRDKSYLTTAWFLEFVNKWFNLMSSRHPVMALSKCNRDVYQESVAHLESAVWVFENIAIGKGQWKPVQTGVILATLSVLELHVELLSMGHGYVLTSRFTQDRLDNLFGCMRMKNPVPSCLEFRQALKINTVAQFFKCPAHGR</sequence>
<accession>A0AAE1GQA4</accession>
<reference evidence="1" key="1">
    <citation type="submission" date="2023-10" db="EMBL/GenBank/DDBJ databases">
        <title>Genome assemblies of two species of porcelain crab, Petrolisthes cinctipes and Petrolisthes manimaculis (Anomura: Porcellanidae).</title>
        <authorList>
            <person name="Angst P."/>
        </authorList>
    </citation>
    <scope>NUCLEOTIDE SEQUENCE</scope>
    <source>
        <strain evidence="1">PB745_01</strain>
        <tissue evidence="1">Gill</tissue>
    </source>
</reference>
<name>A0AAE1GQA4_PETCI</name>
<dbReference type="EMBL" id="JAWQEG010000003">
    <property type="protein sequence ID" value="KAK3896285.1"/>
    <property type="molecule type" value="Genomic_DNA"/>
</dbReference>